<organism evidence="1 2">
    <name type="scientific">Nocardia tenerifensis</name>
    <dbReference type="NCBI Taxonomy" id="228006"/>
    <lineage>
        <taxon>Bacteria</taxon>
        <taxon>Bacillati</taxon>
        <taxon>Actinomycetota</taxon>
        <taxon>Actinomycetes</taxon>
        <taxon>Mycobacteriales</taxon>
        <taxon>Nocardiaceae</taxon>
        <taxon>Nocardia</taxon>
    </lineage>
</organism>
<keyword evidence="2" id="KW-1185">Reference proteome</keyword>
<dbReference type="InterPro" id="IPR037479">
    <property type="entry name" value="Tauto_MSAD"/>
</dbReference>
<dbReference type="OrthoDB" id="9804765at2"/>
<dbReference type="AlphaFoldDB" id="A0A318KFQ4"/>
<dbReference type="Gene3D" id="3.30.429.10">
    <property type="entry name" value="Macrophage Migration Inhibitory Factor"/>
    <property type="match status" value="1"/>
</dbReference>
<dbReference type="EMBL" id="QJKF01000013">
    <property type="protein sequence ID" value="PXX58698.1"/>
    <property type="molecule type" value="Genomic_DNA"/>
</dbReference>
<dbReference type="Proteomes" id="UP000247569">
    <property type="component" value="Unassembled WGS sequence"/>
</dbReference>
<dbReference type="Pfam" id="PF14552">
    <property type="entry name" value="Tautomerase_2"/>
    <property type="match status" value="1"/>
</dbReference>
<protein>
    <submittedName>
        <fullName evidence="1">Tautomerase-like protein</fullName>
    </submittedName>
</protein>
<evidence type="ECO:0000313" key="1">
    <source>
        <dbReference type="EMBL" id="PXX58698.1"/>
    </source>
</evidence>
<accession>A0A318KFQ4</accession>
<evidence type="ECO:0000313" key="2">
    <source>
        <dbReference type="Proteomes" id="UP000247569"/>
    </source>
</evidence>
<reference evidence="1 2" key="1">
    <citation type="submission" date="2018-05" db="EMBL/GenBank/DDBJ databases">
        <title>Genomic Encyclopedia of Type Strains, Phase IV (KMG-IV): sequencing the most valuable type-strain genomes for metagenomic binning, comparative biology and taxonomic classification.</title>
        <authorList>
            <person name="Goeker M."/>
        </authorList>
    </citation>
    <scope>NUCLEOTIDE SEQUENCE [LARGE SCALE GENOMIC DNA]</scope>
    <source>
        <strain evidence="1 2">DSM 44704</strain>
    </source>
</reference>
<proteinExistence type="predicted"/>
<dbReference type="SUPFAM" id="SSF55331">
    <property type="entry name" value="Tautomerase/MIF"/>
    <property type="match status" value="1"/>
</dbReference>
<sequence>MPLTRIALREDTPQAIQRAIADGIHRAMVNAIGIPPEDRFQIIEPRRADELIFDSGYLGVERRNVVYVQIAMVRGRPAERKQALYRAIADELGAAGVRAEDIVITVIENGREDWSIGNGHAQLLDAELLARHGISPVTPGTEPLS</sequence>
<dbReference type="PANTHER" id="PTHR38460:SF1">
    <property type="entry name" value="TAUTOMERASE YOLI-RELATED"/>
    <property type="match status" value="1"/>
</dbReference>
<dbReference type="InterPro" id="IPR014347">
    <property type="entry name" value="Tautomerase/MIF_sf"/>
</dbReference>
<gene>
    <name evidence="1" type="ORF">DFR70_11333</name>
</gene>
<dbReference type="RefSeq" id="WP_051186611.1">
    <property type="nucleotide sequence ID" value="NZ_QJKF01000013.1"/>
</dbReference>
<dbReference type="PANTHER" id="PTHR38460">
    <property type="entry name" value="TAUTOMERASE YOLI-RELATED"/>
    <property type="match status" value="1"/>
</dbReference>
<name>A0A318KFQ4_9NOCA</name>
<comment type="caution">
    <text evidence="1">The sequence shown here is derived from an EMBL/GenBank/DDBJ whole genome shotgun (WGS) entry which is preliminary data.</text>
</comment>